<reference evidence="2 3" key="1">
    <citation type="submission" date="2015-11" db="EMBL/GenBank/DDBJ databases">
        <title>Description and complete genome sequence of a novel strain predominating in hypersaline microbial mats and representing a new family of the Bacteriodetes phylum.</title>
        <authorList>
            <person name="Spring S."/>
            <person name="Bunk B."/>
            <person name="Sproer C."/>
            <person name="Klenk H.-P."/>
        </authorList>
    </citation>
    <scope>NUCLEOTIDE SEQUENCE [LARGE SCALE GENOMIC DNA]</scope>
    <source>
        <strain evidence="2 3">L21-Spi-D4</strain>
    </source>
</reference>
<sequence>MKIDQTIEFFDQLTNETQKFSERRRYRQFARMLKELNEKDTSGKYTMVIDRKLDEIQPQLLAPADRKKAVQNFIKFISETLGFVPAHHYISIGVGIGLASGTALGVLIGLLLSQPYGIAYGASIGSSTGLAFGLVIGRFLDNKAARENRVLKYL</sequence>
<evidence type="ECO:0000313" key="3">
    <source>
        <dbReference type="Proteomes" id="UP000064893"/>
    </source>
</evidence>
<protein>
    <recommendedName>
        <fullName evidence="4">Glycine zipper family protein</fullName>
    </recommendedName>
</protein>
<proteinExistence type="predicted"/>
<keyword evidence="1" id="KW-0472">Membrane</keyword>
<dbReference type="OrthoDB" id="1139266at2"/>
<keyword evidence="3" id="KW-1185">Reference proteome</keyword>
<organism evidence="2 3">
    <name type="scientific">Salinivirga cyanobacteriivorans</name>
    <dbReference type="NCBI Taxonomy" id="1307839"/>
    <lineage>
        <taxon>Bacteria</taxon>
        <taxon>Pseudomonadati</taxon>
        <taxon>Bacteroidota</taxon>
        <taxon>Bacteroidia</taxon>
        <taxon>Bacteroidales</taxon>
        <taxon>Salinivirgaceae</taxon>
        <taxon>Salinivirga</taxon>
    </lineage>
</organism>
<feature type="transmembrane region" description="Helical" evidence="1">
    <location>
        <begin position="118"/>
        <end position="140"/>
    </location>
</feature>
<name>A0A0S2HY62_9BACT</name>
<evidence type="ECO:0000313" key="2">
    <source>
        <dbReference type="EMBL" id="ALO14999.1"/>
    </source>
</evidence>
<feature type="transmembrane region" description="Helical" evidence="1">
    <location>
        <begin position="89"/>
        <end position="112"/>
    </location>
</feature>
<dbReference type="Proteomes" id="UP000064893">
    <property type="component" value="Chromosome"/>
</dbReference>
<dbReference type="AlphaFoldDB" id="A0A0S2HY62"/>
<gene>
    <name evidence="2" type="ORF">L21SP5_01349</name>
</gene>
<dbReference type="KEGG" id="blq:L21SP5_01349"/>
<dbReference type="RefSeq" id="WP_057952505.1">
    <property type="nucleotide sequence ID" value="NZ_CP013118.1"/>
</dbReference>
<dbReference type="EMBL" id="CP013118">
    <property type="protein sequence ID" value="ALO14999.1"/>
    <property type="molecule type" value="Genomic_DNA"/>
</dbReference>
<evidence type="ECO:0000256" key="1">
    <source>
        <dbReference type="SAM" id="Phobius"/>
    </source>
</evidence>
<keyword evidence="1" id="KW-0812">Transmembrane</keyword>
<keyword evidence="1" id="KW-1133">Transmembrane helix</keyword>
<accession>A0A0S2HY62</accession>
<evidence type="ECO:0008006" key="4">
    <source>
        <dbReference type="Google" id="ProtNLM"/>
    </source>
</evidence>
<dbReference type="STRING" id="1307839.L21SP5_01349"/>